<comment type="caution">
    <text evidence="4">The sequence shown here is derived from an EMBL/GenBank/DDBJ whole genome shotgun (WGS) entry which is preliminary data.</text>
</comment>
<dbReference type="EMBL" id="VJMJ01000037">
    <property type="protein sequence ID" value="KAF0741342.1"/>
    <property type="molecule type" value="Genomic_DNA"/>
</dbReference>
<sequence>MWLYQAAKQVQEKVQERATSIVAQVQDEASSLLKTMSQMQSNPVDEIIFEELDDYKDFQEVFDLDMKTDDVAAILQKDEFISDLHTAMVPEQLSYKEFWTRYYFRQFMQLRREEEEAKREEERRQKLEQERQLREQRRLEAEAREAEEAQERAEQLARENDLQMWKDQVASLQEVIASLEKAESTNHQLLVEEYETKMAQMTLQIDDAKATGYEEGIAESEQIIKSMRESIQQEQKEMEAYIFSLVRPGATMPSPPVSVSADLAKAIWSLHSAASQEITPSAADGASFNEVTPDVTALKEELESLRAENQALKTTSERLQETVKEVDVWKARALKMKKMKDEADAAAKHQEEQVKQEITEAMQQGIAHGKAELAGEIAALQAQVTRQAEEISRLKNQPASAPLEAAPVPPTEATVAANPGEPGAETRGDDWGEWD</sequence>
<organism evidence="4 5">
    <name type="scientific">Aphanomyces euteiches</name>
    <dbReference type="NCBI Taxonomy" id="100861"/>
    <lineage>
        <taxon>Eukaryota</taxon>
        <taxon>Sar</taxon>
        <taxon>Stramenopiles</taxon>
        <taxon>Oomycota</taxon>
        <taxon>Saprolegniomycetes</taxon>
        <taxon>Saprolegniales</taxon>
        <taxon>Verrucalvaceae</taxon>
        <taxon>Aphanomyces</taxon>
    </lineage>
</organism>
<evidence type="ECO:0000256" key="2">
    <source>
        <dbReference type="SAM" id="MobiDB-lite"/>
    </source>
</evidence>
<evidence type="ECO:0000313" key="4">
    <source>
        <dbReference type="EMBL" id="KAF0741342.1"/>
    </source>
</evidence>
<evidence type="ECO:0000256" key="1">
    <source>
        <dbReference type="SAM" id="Coils"/>
    </source>
</evidence>
<dbReference type="InterPro" id="IPR035925">
    <property type="entry name" value="BSD_dom_sf"/>
</dbReference>
<proteinExistence type="predicted"/>
<keyword evidence="1" id="KW-0175">Coiled coil</keyword>
<feature type="compositionally biased region" description="Basic and acidic residues" evidence="2">
    <location>
        <begin position="424"/>
        <end position="435"/>
    </location>
</feature>
<dbReference type="Pfam" id="PF03909">
    <property type="entry name" value="BSD"/>
    <property type="match status" value="1"/>
</dbReference>
<protein>
    <recommendedName>
        <fullName evidence="3">BSD domain-containing protein</fullName>
    </recommendedName>
</protein>
<gene>
    <name evidence="4" type="ORF">Ae201684_003453</name>
</gene>
<feature type="region of interest" description="Disordered" evidence="2">
    <location>
        <begin position="389"/>
        <end position="435"/>
    </location>
</feature>
<name>A0A6G0XLR8_9STRA</name>
<dbReference type="SMART" id="SM00751">
    <property type="entry name" value="BSD"/>
    <property type="match status" value="1"/>
</dbReference>
<dbReference type="VEuPathDB" id="FungiDB:AeMF1_016725"/>
<keyword evidence="5" id="KW-1185">Reference proteome</keyword>
<feature type="coiled-coil region" evidence="1">
    <location>
        <begin position="105"/>
        <end position="237"/>
    </location>
</feature>
<accession>A0A6G0XLR8</accession>
<feature type="domain" description="BSD" evidence="3">
    <location>
        <begin position="58"/>
        <end position="110"/>
    </location>
</feature>
<dbReference type="PROSITE" id="PS50858">
    <property type="entry name" value="BSD"/>
    <property type="match status" value="1"/>
</dbReference>
<feature type="compositionally biased region" description="Low complexity" evidence="2">
    <location>
        <begin position="401"/>
        <end position="417"/>
    </location>
</feature>
<dbReference type="Proteomes" id="UP000481153">
    <property type="component" value="Unassembled WGS sequence"/>
</dbReference>
<evidence type="ECO:0000259" key="3">
    <source>
        <dbReference type="PROSITE" id="PS50858"/>
    </source>
</evidence>
<dbReference type="SUPFAM" id="SSF140383">
    <property type="entry name" value="BSD domain-like"/>
    <property type="match status" value="1"/>
</dbReference>
<evidence type="ECO:0000313" key="5">
    <source>
        <dbReference type="Proteomes" id="UP000481153"/>
    </source>
</evidence>
<dbReference type="AlphaFoldDB" id="A0A6G0XLR8"/>
<dbReference type="InterPro" id="IPR005607">
    <property type="entry name" value="BSD_dom"/>
</dbReference>
<dbReference type="Gene3D" id="1.10.3970.10">
    <property type="entry name" value="BSD domain"/>
    <property type="match status" value="1"/>
</dbReference>
<reference evidence="4 5" key="1">
    <citation type="submission" date="2019-07" db="EMBL/GenBank/DDBJ databases">
        <title>Genomics analysis of Aphanomyces spp. identifies a new class of oomycete effector associated with host adaptation.</title>
        <authorList>
            <person name="Gaulin E."/>
        </authorList>
    </citation>
    <scope>NUCLEOTIDE SEQUENCE [LARGE SCALE GENOMIC DNA]</scope>
    <source>
        <strain evidence="4 5">ATCC 201684</strain>
    </source>
</reference>